<feature type="compositionally biased region" description="Acidic residues" evidence="2">
    <location>
        <begin position="327"/>
        <end position="348"/>
    </location>
</feature>
<dbReference type="Pfam" id="PF02867">
    <property type="entry name" value="Ribonuc_red_lgC"/>
    <property type="match status" value="1"/>
</dbReference>
<feature type="region of interest" description="Disordered" evidence="2">
    <location>
        <begin position="321"/>
        <end position="370"/>
    </location>
</feature>
<dbReference type="Proteomes" id="UP000567179">
    <property type="component" value="Unassembled WGS sequence"/>
</dbReference>
<evidence type="ECO:0000259" key="3">
    <source>
        <dbReference type="Pfam" id="PF02867"/>
    </source>
</evidence>
<dbReference type="InterPro" id="IPR039718">
    <property type="entry name" value="Rrm1"/>
</dbReference>
<protein>
    <recommendedName>
        <fullName evidence="3">Ribonucleotide reductase large subunit C-terminal domain-containing protein</fullName>
    </recommendedName>
</protein>
<dbReference type="InterPro" id="IPR000788">
    <property type="entry name" value="RNR_lg_C"/>
</dbReference>
<gene>
    <name evidence="4" type="ORF">D9619_005137</name>
</gene>
<dbReference type="PANTHER" id="PTHR11573">
    <property type="entry name" value="RIBONUCLEOSIDE-DIPHOSPHATE REDUCTASE LARGE CHAIN"/>
    <property type="match status" value="1"/>
</dbReference>
<accession>A0A8H5BQF7</accession>
<dbReference type="PRINTS" id="PR01183">
    <property type="entry name" value="RIBORDTASEM1"/>
</dbReference>
<comment type="similarity">
    <text evidence="1">Belongs to the ribonucleoside diphosphate reductase large chain family.</text>
</comment>
<dbReference type="AlphaFoldDB" id="A0A8H5BQF7"/>
<organism evidence="4 5">
    <name type="scientific">Psilocybe cf. subviscida</name>
    <dbReference type="NCBI Taxonomy" id="2480587"/>
    <lineage>
        <taxon>Eukaryota</taxon>
        <taxon>Fungi</taxon>
        <taxon>Dikarya</taxon>
        <taxon>Basidiomycota</taxon>
        <taxon>Agaricomycotina</taxon>
        <taxon>Agaricomycetes</taxon>
        <taxon>Agaricomycetidae</taxon>
        <taxon>Agaricales</taxon>
        <taxon>Agaricineae</taxon>
        <taxon>Strophariaceae</taxon>
        <taxon>Psilocybe</taxon>
    </lineage>
</organism>
<evidence type="ECO:0000256" key="2">
    <source>
        <dbReference type="SAM" id="MobiDB-lite"/>
    </source>
</evidence>
<dbReference type="GO" id="GO:0005524">
    <property type="term" value="F:ATP binding"/>
    <property type="evidence" value="ECO:0007669"/>
    <property type="project" value="TreeGrafter"/>
</dbReference>
<dbReference type="OrthoDB" id="3026921at2759"/>
<dbReference type="Gene3D" id="3.20.70.20">
    <property type="match status" value="1"/>
</dbReference>
<proteinExistence type="inferred from homology"/>
<dbReference type="GO" id="GO:0005971">
    <property type="term" value="C:ribonucleoside-diphosphate reductase complex"/>
    <property type="evidence" value="ECO:0007669"/>
    <property type="project" value="TreeGrafter"/>
</dbReference>
<name>A0A8H5BQF7_9AGAR</name>
<dbReference type="PANTHER" id="PTHR11573:SF6">
    <property type="entry name" value="RIBONUCLEOSIDE-DIPHOSPHATE REDUCTASE LARGE SUBUNIT"/>
    <property type="match status" value="1"/>
</dbReference>
<feature type="domain" description="Ribonucleotide reductase large subunit C-terminal" evidence="3">
    <location>
        <begin position="25"/>
        <end position="270"/>
    </location>
</feature>
<dbReference type="GO" id="GO:0004748">
    <property type="term" value="F:ribonucleoside-diphosphate reductase activity, thioredoxin disulfide as acceptor"/>
    <property type="evidence" value="ECO:0007669"/>
    <property type="project" value="TreeGrafter"/>
</dbReference>
<keyword evidence="5" id="KW-1185">Reference proteome</keyword>
<sequence length="390" mass="42806">MPLLHSFNVVLAWPSNFFDPYPNPSKTRTRAAAIGVQGLSDVLLAMKIPYLSDEAQRVTARIFKSIYFASATASVQYAKENRAYSGFGGSPLSNGRLNYDLWGQEQDDTFFNWSKLKKEAAAHSTANSVLTAIMPMEAMSQIAGLDTTIGPLPSVIGKYGGDSISGYSVIHPTLVEWLSVIGMWNEDLRLEIVRGKGSIAHIHKIPRQIRDNFKTAWELGPEAVVDMAIVAAPYICQGQSLSFHLENPCLDRMMNLHFKTWSAGLKTGLYSLKTCDASVAVPEKCRDTQTAIRTTRHHTTPLHHVSSSVIEKLSLPPVTTLMIDSSNDADNESESDETDMYASDDESAVSDKDAHGEDDTDYKEDTSSDIDQLMFDPVDFVAAALTDGDG</sequence>
<dbReference type="EMBL" id="JAACJJ010000014">
    <property type="protein sequence ID" value="KAF5327480.1"/>
    <property type="molecule type" value="Genomic_DNA"/>
</dbReference>
<evidence type="ECO:0000313" key="5">
    <source>
        <dbReference type="Proteomes" id="UP000567179"/>
    </source>
</evidence>
<comment type="caution">
    <text evidence="4">The sequence shown here is derived from an EMBL/GenBank/DDBJ whole genome shotgun (WGS) entry which is preliminary data.</text>
</comment>
<evidence type="ECO:0000256" key="1">
    <source>
        <dbReference type="ARBA" id="ARBA00010406"/>
    </source>
</evidence>
<reference evidence="4 5" key="1">
    <citation type="journal article" date="2020" name="ISME J.">
        <title>Uncovering the hidden diversity of litter-decomposition mechanisms in mushroom-forming fungi.</title>
        <authorList>
            <person name="Floudas D."/>
            <person name="Bentzer J."/>
            <person name="Ahren D."/>
            <person name="Johansson T."/>
            <person name="Persson P."/>
            <person name="Tunlid A."/>
        </authorList>
    </citation>
    <scope>NUCLEOTIDE SEQUENCE [LARGE SCALE GENOMIC DNA]</scope>
    <source>
        <strain evidence="4 5">CBS 101986</strain>
    </source>
</reference>
<evidence type="ECO:0000313" key="4">
    <source>
        <dbReference type="EMBL" id="KAF5327480.1"/>
    </source>
</evidence>
<dbReference type="SUPFAM" id="SSF51998">
    <property type="entry name" value="PFL-like glycyl radical enzymes"/>
    <property type="match status" value="1"/>
</dbReference>
<dbReference type="GO" id="GO:0009263">
    <property type="term" value="P:deoxyribonucleotide biosynthetic process"/>
    <property type="evidence" value="ECO:0007669"/>
    <property type="project" value="TreeGrafter"/>
</dbReference>